<dbReference type="InterPro" id="IPR048258">
    <property type="entry name" value="Cyclins_cyclin-box"/>
</dbReference>
<name>A0A226N6X4_CALSU</name>
<evidence type="ECO:0000313" key="8">
    <source>
        <dbReference type="EMBL" id="OXB63325.1"/>
    </source>
</evidence>
<evidence type="ECO:0000313" key="9">
    <source>
        <dbReference type="Proteomes" id="UP000198323"/>
    </source>
</evidence>
<dbReference type="InterPro" id="IPR006671">
    <property type="entry name" value="Cyclin_N"/>
</dbReference>
<dbReference type="InterPro" id="IPR004367">
    <property type="entry name" value="Cyclin_C-dom"/>
</dbReference>
<dbReference type="AlphaFoldDB" id="A0A226N6X4"/>
<feature type="domain" description="Cyclin-like" evidence="6">
    <location>
        <begin position="181"/>
        <end position="262"/>
    </location>
</feature>
<gene>
    <name evidence="8" type="ORF">ASZ78_015660</name>
</gene>
<organism evidence="8 9">
    <name type="scientific">Callipepla squamata</name>
    <name type="common">Scaled quail</name>
    <dbReference type="NCBI Taxonomy" id="9009"/>
    <lineage>
        <taxon>Eukaryota</taxon>
        <taxon>Metazoa</taxon>
        <taxon>Chordata</taxon>
        <taxon>Craniata</taxon>
        <taxon>Vertebrata</taxon>
        <taxon>Euteleostomi</taxon>
        <taxon>Archelosauria</taxon>
        <taxon>Archosauria</taxon>
        <taxon>Dinosauria</taxon>
        <taxon>Saurischia</taxon>
        <taxon>Theropoda</taxon>
        <taxon>Coelurosauria</taxon>
        <taxon>Aves</taxon>
        <taxon>Neognathae</taxon>
        <taxon>Galloanserae</taxon>
        <taxon>Galliformes</taxon>
        <taxon>Odontophoridae</taxon>
        <taxon>Callipepla</taxon>
    </lineage>
</organism>
<sequence>LQYEPHTETAAFASTETWLCEAFSCMLLERETLNAEDRVDFYLCSDYERDIYNYLRDLEMKQAIKPQYLEGQDITGTMRTMLVDWLVQVHLKLKLSQETLYLSVAIIDHFLQDNAETNQNLELVGIAALFLASKYEEINVPPIEDLSSVTTNAFTAAQICQMETKILQALDFRFYLPLHLQFLRRASEFAEVDEEQQFLAKFLLELSIVDYDMVHFPPSMTSAAAFCLAMKLFNGDTWTPALQHHTSYSESDLLPVMQHLAKNVVLVNNGLVKYT</sequence>
<protein>
    <submittedName>
        <fullName evidence="8">Uncharacterized protein</fullName>
    </submittedName>
</protein>
<comment type="caution">
    <text evidence="8">The sequence shown here is derived from an EMBL/GenBank/DDBJ whole genome shotgun (WGS) entry which is preliminary data.</text>
</comment>
<evidence type="ECO:0000256" key="1">
    <source>
        <dbReference type="ARBA" id="ARBA00006955"/>
    </source>
</evidence>
<keyword evidence="4" id="KW-0131">Cell cycle</keyword>
<feature type="non-terminal residue" evidence="8">
    <location>
        <position position="1"/>
    </location>
</feature>
<reference evidence="8 9" key="1">
    <citation type="submission" date="2016-07" db="EMBL/GenBank/DDBJ databases">
        <title>Disparate Historic Effective Population Sizes Predicted by Modern Levels of Genome Diversity for the Scaled Quail (Callipepla squamata) and the Northern Bobwhite (Colinus virginianus): Inferences from First and Second Generation Draft Genome Assemblies for Sympatric New World Quail.</title>
        <authorList>
            <person name="Oldeschulte D.L."/>
            <person name="Halley Y.A."/>
            <person name="Bhattarai E.K."/>
            <person name="Brashear W.A."/>
            <person name="Hill J."/>
            <person name="Metz R.P."/>
            <person name="Johnson C.D."/>
            <person name="Rollins D."/>
            <person name="Peterson M.J."/>
            <person name="Bickhart D.M."/>
            <person name="Decker J.E."/>
            <person name="Seabury C.M."/>
        </authorList>
    </citation>
    <scope>NUCLEOTIDE SEQUENCE [LARGE SCALE GENOMIC DNA]</scope>
    <source>
        <strain evidence="8 9">Texas</strain>
        <tissue evidence="8">Leg muscle</tissue>
    </source>
</reference>
<dbReference type="EMBL" id="MCFN01000171">
    <property type="protein sequence ID" value="OXB63325.1"/>
    <property type="molecule type" value="Genomic_DNA"/>
</dbReference>
<dbReference type="Gene3D" id="1.10.472.10">
    <property type="entry name" value="Cyclin-like"/>
    <property type="match status" value="2"/>
</dbReference>
<dbReference type="InterPro" id="IPR013763">
    <property type="entry name" value="Cyclin-like_dom"/>
</dbReference>
<dbReference type="SUPFAM" id="SSF47954">
    <property type="entry name" value="Cyclin-like"/>
    <property type="match status" value="2"/>
</dbReference>
<dbReference type="FunFam" id="1.10.472.10:FF:000001">
    <property type="entry name" value="G2/mitotic-specific cyclin"/>
    <property type="match status" value="1"/>
</dbReference>
<dbReference type="Proteomes" id="UP000198323">
    <property type="component" value="Unassembled WGS sequence"/>
</dbReference>
<dbReference type="Pfam" id="PF02984">
    <property type="entry name" value="Cyclin_C"/>
    <property type="match status" value="1"/>
</dbReference>
<dbReference type="SMART" id="SM01332">
    <property type="entry name" value="Cyclin_C"/>
    <property type="match status" value="1"/>
</dbReference>
<dbReference type="PROSITE" id="PS00292">
    <property type="entry name" value="CYCLINS"/>
    <property type="match status" value="1"/>
</dbReference>
<feature type="domain" description="Cyclin-like" evidence="6">
    <location>
        <begin position="84"/>
        <end position="168"/>
    </location>
</feature>
<evidence type="ECO:0000256" key="3">
    <source>
        <dbReference type="ARBA" id="ARBA00023127"/>
    </source>
</evidence>
<dbReference type="Pfam" id="PF00134">
    <property type="entry name" value="Cyclin_N"/>
    <property type="match status" value="1"/>
</dbReference>
<dbReference type="InterPro" id="IPR039361">
    <property type="entry name" value="Cyclin"/>
</dbReference>
<dbReference type="OrthoDB" id="5590282at2759"/>
<dbReference type="PIRSF" id="PIRSF001771">
    <property type="entry name" value="Cyclin_A_B_D_E"/>
    <property type="match status" value="1"/>
</dbReference>
<keyword evidence="2" id="KW-0132">Cell division</keyword>
<dbReference type="PANTHER" id="PTHR10177">
    <property type="entry name" value="CYCLINS"/>
    <property type="match status" value="1"/>
</dbReference>
<evidence type="ECO:0000259" key="7">
    <source>
        <dbReference type="SMART" id="SM01332"/>
    </source>
</evidence>
<dbReference type="GO" id="GO:0016538">
    <property type="term" value="F:cyclin-dependent protein serine/threonine kinase regulator activity"/>
    <property type="evidence" value="ECO:0007669"/>
    <property type="project" value="InterPro"/>
</dbReference>
<evidence type="ECO:0000256" key="5">
    <source>
        <dbReference type="RuleBase" id="RU000383"/>
    </source>
</evidence>
<evidence type="ECO:0000256" key="2">
    <source>
        <dbReference type="ARBA" id="ARBA00022618"/>
    </source>
</evidence>
<accession>A0A226N6X4</accession>
<evidence type="ECO:0000256" key="4">
    <source>
        <dbReference type="ARBA" id="ARBA00023306"/>
    </source>
</evidence>
<proteinExistence type="inferred from homology"/>
<dbReference type="GO" id="GO:0051301">
    <property type="term" value="P:cell division"/>
    <property type="evidence" value="ECO:0007669"/>
    <property type="project" value="UniProtKB-KW"/>
</dbReference>
<dbReference type="GO" id="GO:0044772">
    <property type="term" value="P:mitotic cell cycle phase transition"/>
    <property type="evidence" value="ECO:0007669"/>
    <property type="project" value="InterPro"/>
</dbReference>
<dbReference type="InterPro" id="IPR046965">
    <property type="entry name" value="Cyclin_A/B-like"/>
</dbReference>
<dbReference type="InterPro" id="IPR036915">
    <property type="entry name" value="Cyclin-like_sf"/>
</dbReference>
<feature type="non-terminal residue" evidence="8">
    <location>
        <position position="275"/>
    </location>
</feature>
<dbReference type="SMART" id="SM00385">
    <property type="entry name" value="CYCLIN"/>
    <property type="match status" value="2"/>
</dbReference>
<dbReference type="STRING" id="9009.A0A226N6X4"/>
<keyword evidence="9" id="KW-1185">Reference proteome</keyword>
<evidence type="ECO:0000259" key="6">
    <source>
        <dbReference type="SMART" id="SM00385"/>
    </source>
</evidence>
<feature type="domain" description="Cyclin C-terminal" evidence="7">
    <location>
        <begin position="177"/>
        <end position="274"/>
    </location>
</feature>
<keyword evidence="3 5" id="KW-0195">Cyclin</keyword>
<comment type="similarity">
    <text evidence="1">Belongs to the cyclin family. Cyclin AB subfamily.</text>
</comment>